<evidence type="ECO:0000313" key="1">
    <source>
        <dbReference type="EMBL" id="HJB36546.1"/>
    </source>
</evidence>
<dbReference type="EMBL" id="DWXZ01000008">
    <property type="protein sequence ID" value="HJB36546.1"/>
    <property type="molecule type" value="Genomic_DNA"/>
</dbReference>
<protein>
    <submittedName>
        <fullName evidence="1">Uncharacterized protein</fullName>
    </submittedName>
</protein>
<evidence type="ECO:0000313" key="2">
    <source>
        <dbReference type="Proteomes" id="UP000824214"/>
    </source>
</evidence>
<name>A0A9D2RY85_9FIRM</name>
<comment type="caution">
    <text evidence="1">The sequence shown here is derived from an EMBL/GenBank/DDBJ whole genome shotgun (WGS) entry which is preliminary data.</text>
</comment>
<dbReference type="Proteomes" id="UP000824214">
    <property type="component" value="Unassembled WGS sequence"/>
</dbReference>
<gene>
    <name evidence="1" type="ORF">H9942_00575</name>
</gene>
<dbReference type="AlphaFoldDB" id="A0A9D2RY85"/>
<reference evidence="1" key="1">
    <citation type="journal article" date="2021" name="PeerJ">
        <title>Extensive microbial diversity within the chicken gut microbiome revealed by metagenomics and culture.</title>
        <authorList>
            <person name="Gilroy R."/>
            <person name="Ravi A."/>
            <person name="Getino M."/>
            <person name="Pursley I."/>
            <person name="Horton D.L."/>
            <person name="Alikhan N.F."/>
            <person name="Baker D."/>
            <person name="Gharbi K."/>
            <person name="Hall N."/>
            <person name="Watson M."/>
            <person name="Adriaenssens E.M."/>
            <person name="Foster-Nyarko E."/>
            <person name="Jarju S."/>
            <person name="Secka A."/>
            <person name="Antonio M."/>
            <person name="Oren A."/>
            <person name="Chaudhuri R.R."/>
            <person name="La Ragione R."/>
            <person name="Hildebrand F."/>
            <person name="Pallen M.J."/>
        </authorList>
    </citation>
    <scope>NUCLEOTIDE SEQUENCE</scope>
    <source>
        <strain evidence="1">ChiBcolR8-3208</strain>
    </source>
</reference>
<accession>A0A9D2RY85</accession>
<sequence length="179" mass="20162">MLEQDMASIIKFVLENAGNPAPYYWNVPENFMIPAAFFPTPELETGGETFLTYYVDYVWYIKLFHKTSQGAYSLGFSVLSALKAARNLVPLIAEDGTVIDRSWVRVNDPSLKVLDDGAAQLTISWRSRKPYSDTINRPEKMMQYELTVHMQSGRTVSEAYAEALEKYAIPLHSPGSQPG</sequence>
<reference evidence="1" key="2">
    <citation type="submission" date="2021-04" db="EMBL/GenBank/DDBJ databases">
        <authorList>
            <person name="Gilroy R."/>
        </authorList>
    </citation>
    <scope>NUCLEOTIDE SEQUENCE</scope>
    <source>
        <strain evidence="1">ChiBcolR8-3208</strain>
    </source>
</reference>
<proteinExistence type="predicted"/>
<organism evidence="1 2">
    <name type="scientific">Candidatus Acutalibacter ornithocaccae</name>
    <dbReference type="NCBI Taxonomy" id="2838416"/>
    <lineage>
        <taxon>Bacteria</taxon>
        <taxon>Bacillati</taxon>
        <taxon>Bacillota</taxon>
        <taxon>Clostridia</taxon>
        <taxon>Eubacteriales</taxon>
        <taxon>Acutalibacteraceae</taxon>
        <taxon>Acutalibacter</taxon>
    </lineage>
</organism>